<accession>A0A8T0FRG1</accession>
<evidence type="ECO:0000313" key="1">
    <source>
        <dbReference type="EMBL" id="KAF8793754.1"/>
    </source>
</evidence>
<proteinExistence type="predicted"/>
<dbReference type="Proteomes" id="UP000807504">
    <property type="component" value="Unassembled WGS sequence"/>
</dbReference>
<gene>
    <name evidence="1" type="ORF">HNY73_001798</name>
</gene>
<reference evidence="1" key="2">
    <citation type="submission" date="2020-06" db="EMBL/GenBank/DDBJ databases">
        <authorList>
            <person name="Sheffer M."/>
        </authorList>
    </citation>
    <scope>NUCLEOTIDE SEQUENCE</scope>
</reference>
<evidence type="ECO:0000313" key="2">
    <source>
        <dbReference type="Proteomes" id="UP000807504"/>
    </source>
</evidence>
<dbReference type="EMBL" id="JABXBU010000002">
    <property type="protein sequence ID" value="KAF8793754.1"/>
    <property type="molecule type" value="Genomic_DNA"/>
</dbReference>
<dbReference type="AlphaFoldDB" id="A0A8T0FRG1"/>
<organism evidence="1 2">
    <name type="scientific">Argiope bruennichi</name>
    <name type="common">Wasp spider</name>
    <name type="synonym">Aranea bruennichi</name>
    <dbReference type="NCBI Taxonomy" id="94029"/>
    <lineage>
        <taxon>Eukaryota</taxon>
        <taxon>Metazoa</taxon>
        <taxon>Ecdysozoa</taxon>
        <taxon>Arthropoda</taxon>
        <taxon>Chelicerata</taxon>
        <taxon>Arachnida</taxon>
        <taxon>Araneae</taxon>
        <taxon>Araneomorphae</taxon>
        <taxon>Entelegynae</taxon>
        <taxon>Araneoidea</taxon>
        <taxon>Araneidae</taxon>
        <taxon>Argiope</taxon>
    </lineage>
</organism>
<reference evidence="1" key="1">
    <citation type="journal article" date="2020" name="bioRxiv">
        <title>Chromosome-level reference genome of the European wasp spider Argiope bruennichi: a resource for studies on range expansion and evolutionary adaptation.</title>
        <authorList>
            <person name="Sheffer M.M."/>
            <person name="Hoppe A."/>
            <person name="Krehenwinkel H."/>
            <person name="Uhl G."/>
            <person name="Kuss A.W."/>
            <person name="Jensen L."/>
            <person name="Jensen C."/>
            <person name="Gillespie R.G."/>
            <person name="Hoff K.J."/>
            <person name="Prost S."/>
        </authorList>
    </citation>
    <scope>NUCLEOTIDE SEQUENCE</scope>
</reference>
<sequence>MEQTFFFVPQLAGKSVNGYSACFAATPVGLSGVVKMTGQERDNLRSIATARQLRSLTFWAPAFHSPGHSTDR</sequence>
<keyword evidence="2" id="KW-1185">Reference proteome</keyword>
<comment type="caution">
    <text evidence="1">The sequence shown here is derived from an EMBL/GenBank/DDBJ whole genome shotgun (WGS) entry which is preliminary data.</text>
</comment>
<name>A0A8T0FRG1_ARGBR</name>
<protein>
    <submittedName>
        <fullName evidence="1">Uncharacterized protein</fullName>
    </submittedName>
</protein>